<proteinExistence type="predicted"/>
<dbReference type="GO" id="GO:0004668">
    <property type="term" value="F:protein-arginine deiminase activity"/>
    <property type="evidence" value="ECO:0007669"/>
    <property type="project" value="InterPro"/>
</dbReference>
<keyword evidence="4" id="KW-1185">Reference proteome</keyword>
<dbReference type="GO" id="GO:0047632">
    <property type="term" value="F:agmatine deiminase activity"/>
    <property type="evidence" value="ECO:0007669"/>
    <property type="project" value="TreeGrafter"/>
</dbReference>
<dbReference type="EMBL" id="FWZT01000011">
    <property type="protein sequence ID" value="SMF37202.1"/>
    <property type="molecule type" value="Genomic_DNA"/>
</dbReference>
<name>A0A1Y6C0K5_9BACT</name>
<dbReference type="STRING" id="1513793.SAMN06296036_11187"/>
<dbReference type="RefSeq" id="WP_159455402.1">
    <property type="nucleotide sequence ID" value="NZ_FWZT01000011.1"/>
</dbReference>
<dbReference type="InterPro" id="IPR007466">
    <property type="entry name" value="Peptidyl-Arg-deiminase_porph"/>
</dbReference>
<accession>A0A1Y6C0K5</accession>
<reference evidence="4" key="1">
    <citation type="submission" date="2017-04" db="EMBL/GenBank/DDBJ databases">
        <authorList>
            <person name="Varghese N."/>
            <person name="Submissions S."/>
        </authorList>
    </citation>
    <scope>NUCLEOTIDE SEQUENCE [LARGE SCALE GENOMIC DNA]</scope>
    <source>
        <strain evidence="4">RKEM611</strain>
    </source>
</reference>
<protein>
    <submittedName>
        <fullName evidence="3">Agmatine/peptidylarginine deiminase</fullName>
    </submittedName>
</protein>
<dbReference type="Proteomes" id="UP000192907">
    <property type="component" value="Unassembled WGS sequence"/>
</dbReference>
<dbReference type="Gene3D" id="3.75.10.10">
    <property type="entry name" value="L-arginine/glycine Amidinotransferase, Chain A"/>
    <property type="match status" value="1"/>
</dbReference>
<dbReference type="GO" id="GO:0009446">
    <property type="term" value="P:putrescine biosynthetic process"/>
    <property type="evidence" value="ECO:0007669"/>
    <property type="project" value="InterPro"/>
</dbReference>
<dbReference type="Pfam" id="PF04371">
    <property type="entry name" value="PAD_porph"/>
    <property type="match status" value="1"/>
</dbReference>
<dbReference type="AlphaFoldDB" id="A0A1Y6C0K5"/>
<organism evidence="3 4">
    <name type="scientific">Pseudobacteriovorax antillogorgiicola</name>
    <dbReference type="NCBI Taxonomy" id="1513793"/>
    <lineage>
        <taxon>Bacteria</taxon>
        <taxon>Pseudomonadati</taxon>
        <taxon>Bdellovibrionota</taxon>
        <taxon>Oligoflexia</taxon>
        <taxon>Oligoflexales</taxon>
        <taxon>Pseudobacteriovoracaceae</taxon>
        <taxon>Pseudobacteriovorax</taxon>
    </lineage>
</organism>
<dbReference type="SUPFAM" id="SSF55909">
    <property type="entry name" value="Pentein"/>
    <property type="match status" value="1"/>
</dbReference>
<keyword evidence="1" id="KW-0378">Hydrolase</keyword>
<evidence type="ECO:0000313" key="3">
    <source>
        <dbReference type="EMBL" id="SMF37202.1"/>
    </source>
</evidence>
<feature type="signal peptide" evidence="2">
    <location>
        <begin position="1"/>
        <end position="22"/>
    </location>
</feature>
<dbReference type="PROSITE" id="PS51257">
    <property type="entry name" value="PROKAR_LIPOPROTEIN"/>
    <property type="match status" value="1"/>
</dbReference>
<dbReference type="PANTHER" id="PTHR31377:SF0">
    <property type="entry name" value="AGMATINE DEIMINASE-RELATED"/>
    <property type="match status" value="1"/>
</dbReference>
<dbReference type="PANTHER" id="PTHR31377">
    <property type="entry name" value="AGMATINE DEIMINASE-RELATED"/>
    <property type="match status" value="1"/>
</dbReference>
<feature type="chain" id="PRO_5012193173" evidence="2">
    <location>
        <begin position="23"/>
        <end position="395"/>
    </location>
</feature>
<gene>
    <name evidence="3" type="ORF">SAMN06296036_11187</name>
</gene>
<evidence type="ECO:0000313" key="4">
    <source>
        <dbReference type="Proteomes" id="UP000192907"/>
    </source>
</evidence>
<keyword evidence="2" id="KW-0732">Signal</keyword>
<sequence length="395" mass="44350">MKKSLVGILGFSLTLSCGSQQASQVDGHYEDATEASMARYEYQQTVVPEYAESQGVVISLPLLTSYGRHDLAREILDSGVDTLWITVPSNFRGSLSSSEFSRLRQVLGRDIDKVKLIPQVTDGSLTVWARDWAPLGALSRDGSLHLVDFNYYTNRPADDVTPQSMGRILGTDRVSVPVYNEGGNFMSNSRNDCLMTSRVTDANRYREVVGDMVLNDRQIADYYRRFAGCESVHILPRMPYEGTGHIDMWAKFLSDDVVIVGEIDGNVASYYPSADDQRRALEVKKFLDDRTEDLKSLGYRTVRIPMPAPEFEYYGAVMRSYTNSLLVNGRAIIPQYIQKSSFSGKEYIDQKRMAAMEAEALRIYRSFGYETAFVQSDRLIASGGAVHCTTMQIPR</sequence>
<evidence type="ECO:0000256" key="1">
    <source>
        <dbReference type="ARBA" id="ARBA00022801"/>
    </source>
</evidence>
<evidence type="ECO:0000256" key="2">
    <source>
        <dbReference type="SAM" id="SignalP"/>
    </source>
</evidence>